<dbReference type="Proteomes" id="UP000019149">
    <property type="component" value="Unassembled WGS sequence"/>
</dbReference>
<comment type="caution">
    <text evidence="2">The sequence shown here is derived from an EMBL/GenBank/DDBJ whole genome shotgun (WGS) entry which is preliminary data.</text>
</comment>
<name>W6UJI4_ECHGR</name>
<organism evidence="2 3">
    <name type="scientific">Echinococcus granulosus</name>
    <name type="common">Hydatid tapeworm</name>
    <dbReference type="NCBI Taxonomy" id="6210"/>
    <lineage>
        <taxon>Eukaryota</taxon>
        <taxon>Metazoa</taxon>
        <taxon>Spiralia</taxon>
        <taxon>Lophotrochozoa</taxon>
        <taxon>Platyhelminthes</taxon>
        <taxon>Cestoda</taxon>
        <taxon>Eucestoda</taxon>
        <taxon>Cyclophyllidea</taxon>
        <taxon>Taeniidae</taxon>
        <taxon>Echinococcus</taxon>
        <taxon>Echinococcus granulosus group</taxon>
    </lineage>
</organism>
<evidence type="ECO:0000313" key="3">
    <source>
        <dbReference type="Proteomes" id="UP000019149"/>
    </source>
</evidence>
<reference evidence="2 3" key="1">
    <citation type="journal article" date="2013" name="Nat. Genet.">
        <title>The genome of the hydatid tapeworm Echinococcus granulosus.</title>
        <authorList>
            <person name="Zheng H."/>
            <person name="Zhang W."/>
            <person name="Zhang L."/>
            <person name="Zhang Z."/>
            <person name="Li J."/>
            <person name="Lu G."/>
            <person name="Zhu Y."/>
            <person name="Wang Y."/>
            <person name="Huang Y."/>
            <person name="Liu J."/>
            <person name="Kang H."/>
            <person name="Chen J."/>
            <person name="Wang L."/>
            <person name="Chen A."/>
            <person name="Yu S."/>
            <person name="Gao Z."/>
            <person name="Jin L."/>
            <person name="Gu W."/>
            <person name="Wang Z."/>
            <person name="Zhao L."/>
            <person name="Shi B."/>
            <person name="Wen H."/>
            <person name="Lin R."/>
            <person name="Jones M.K."/>
            <person name="Brejova B."/>
            <person name="Vinar T."/>
            <person name="Zhao G."/>
            <person name="McManus D.P."/>
            <person name="Chen Z."/>
            <person name="Zhou Y."/>
            <person name="Wang S."/>
        </authorList>
    </citation>
    <scope>NUCLEOTIDE SEQUENCE [LARGE SCALE GENOMIC DNA]</scope>
</reference>
<evidence type="ECO:0000256" key="1">
    <source>
        <dbReference type="SAM" id="Coils"/>
    </source>
</evidence>
<dbReference type="OrthoDB" id="6250581at2759"/>
<dbReference type="EMBL" id="APAU02000064">
    <property type="protein sequence ID" value="EUB58287.1"/>
    <property type="molecule type" value="Genomic_DNA"/>
</dbReference>
<keyword evidence="1" id="KW-0175">Coiled coil</keyword>
<proteinExistence type="predicted"/>
<dbReference type="AlphaFoldDB" id="W6UJI4"/>
<dbReference type="KEGG" id="egl:EGR_06814"/>
<dbReference type="GeneID" id="36342529"/>
<gene>
    <name evidence="2" type="ORF">EGR_06814</name>
</gene>
<dbReference type="Gene3D" id="1.10.357.50">
    <property type="match status" value="1"/>
</dbReference>
<accession>W6UJI4</accession>
<protein>
    <submittedName>
        <fullName evidence="2">Uncharacterized protein</fullName>
    </submittedName>
</protein>
<dbReference type="RefSeq" id="XP_024349483.1">
    <property type="nucleotide sequence ID" value="XM_024496063.1"/>
</dbReference>
<dbReference type="CTD" id="36342529"/>
<sequence length="161" mass="18654">MVVLTHDLFIFRLSQRRRSFGTLLRGREQSSASYVKQSLKNLAEVTEKLFHAASSLQNQFESNGKRYTENESNSPSFLNEVNVRKESMENLLETIKSLQDEIQKLPELIEISKRKFQEEMTRFYEDHLEKALSSTIETCLAISKEKIDELTSFVIEDLSGL</sequence>
<keyword evidence="3" id="KW-1185">Reference proteome</keyword>
<dbReference type="OMA" id="TRFYEDH"/>
<evidence type="ECO:0000313" key="2">
    <source>
        <dbReference type="EMBL" id="EUB58287.1"/>
    </source>
</evidence>
<feature type="coiled-coil region" evidence="1">
    <location>
        <begin position="78"/>
        <end position="108"/>
    </location>
</feature>